<evidence type="ECO:0000256" key="1">
    <source>
        <dbReference type="SAM" id="Phobius"/>
    </source>
</evidence>
<evidence type="ECO:0000313" key="3">
    <source>
        <dbReference type="WBParaSite" id="Smp_349340.1"/>
    </source>
</evidence>
<keyword evidence="1" id="KW-0812">Transmembrane</keyword>
<evidence type="ECO:0008006" key="4">
    <source>
        <dbReference type="Google" id="ProtNLM"/>
    </source>
</evidence>
<keyword evidence="1" id="KW-1133">Transmembrane helix</keyword>
<protein>
    <recommendedName>
        <fullName evidence="4">Egg protein CP391S-like protein</fullName>
    </recommendedName>
</protein>
<reference evidence="2" key="1">
    <citation type="journal article" date="2012" name="PLoS Negl. Trop. Dis.">
        <title>A systematically improved high quality genome and transcriptome of the human blood fluke Schistosoma mansoni.</title>
        <authorList>
            <person name="Protasio A.V."/>
            <person name="Tsai I.J."/>
            <person name="Babbage A."/>
            <person name="Nichol S."/>
            <person name="Hunt M."/>
            <person name="Aslett M.A."/>
            <person name="De Silva N."/>
            <person name="Velarde G.S."/>
            <person name="Anderson T.J."/>
            <person name="Clark R.C."/>
            <person name="Davidson C."/>
            <person name="Dillon G.P."/>
            <person name="Holroyd N.E."/>
            <person name="LoVerde P.T."/>
            <person name="Lloyd C."/>
            <person name="McQuillan J."/>
            <person name="Oliveira G."/>
            <person name="Otto T.D."/>
            <person name="Parker-Manuel S.J."/>
            <person name="Quail M.A."/>
            <person name="Wilson R.A."/>
            <person name="Zerlotini A."/>
            <person name="Dunne D.W."/>
            <person name="Berriman M."/>
        </authorList>
    </citation>
    <scope>NUCLEOTIDE SEQUENCE [LARGE SCALE GENOMIC DNA]</scope>
    <source>
        <strain evidence="2">Puerto Rican</strain>
    </source>
</reference>
<feature type="transmembrane region" description="Helical" evidence="1">
    <location>
        <begin position="378"/>
        <end position="402"/>
    </location>
</feature>
<evidence type="ECO:0000313" key="2">
    <source>
        <dbReference type="Proteomes" id="UP000008854"/>
    </source>
</evidence>
<dbReference type="AlphaFoldDB" id="A0AA82N7V6"/>
<name>A0AA82N7V6_SCHMA</name>
<dbReference type="WBParaSite" id="Smp_349340.1">
    <property type="protein sequence ID" value="Smp_349340.1"/>
    <property type="gene ID" value="Smp_349340"/>
</dbReference>
<sequence>MRYTLLFCQSITVYSIIFMISRFIKCHEICKKPELGNYAKVLFENDSYEYSHYYFYSQLIRLNQPVPVISGRFQESESNTAFNPKFMIKYYDSDFPSFYVKGYGFIEIINGEHEGVINNFLKDDHLNYVGISYLEISNNKEMLAIRQTYHQRTHPEKLTFNVTTLIHSNGKIAFYYHYVSKGIKGNQVKSGLNGVIKCENNEGNKMAETKVHEKWIQSGTLVEYELLGDCPKHNSTEECKGAKTCMWCEKARMCTAINHENIHEFKVNGCQVEAMSNVNVTSEATLNNHGKTRTGITKPDLRNELSKTTQTTESHLVISNVNVTSETTLINHEETTTSITEPALTNELNRTPQTTESVLNITTGTTENKEQRKSNNSLYIVIPLVILFLIVCIGCVAWLWLYRREKINPYLRKAYDRLIS</sequence>
<accession>A0AA82N7V6</accession>
<keyword evidence="2" id="KW-1185">Reference proteome</keyword>
<proteinExistence type="predicted"/>
<organism evidence="2 3">
    <name type="scientific">Schistosoma mansoni</name>
    <name type="common">Blood fluke</name>
    <dbReference type="NCBI Taxonomy" id="6183"/>
    <lineage>
        <taxon>Eukaryota</taxon>
        <taxon>Metazoa</taxon>
        <taxon>Spiralia</taxon>
        <taxon>Lophotrochozoa</taxon>
        <taxon>Platyhelminthes</taxon>
        <taxon>Trematoda</taxon>
        <taxon>Digenea</taxon>
        <taxon>Strigeidida</taxon>
        <taxon>Schistosomatoidea</taxon>
        <taxon>Schistosomatidae</taxon>
        <taxon>Schistosoma</taxon>
    </lineage>
</organism>
<dbReference type="Proteomes" id="UP000008854">
    <property type="component" value="Unassembled WGS sequence"/>
</dbReference>
<keyword evidence="1" id="KW-0472">Membrane</keyword>
<reference evidence="3" key="2">
    <citation type="submission" date="2023-11" db="UniProtKB">
        <authorList>
            <consortium name="WormBaseParasite"/>
        </authorList>
    </citation>
    <scope>IDENTIFICATION</scope>
    <source>
        <strain evidence="3">Puerto Rican</strain>
    </source>
</reference>